<dbReference type="InterPro" id="IPR043502">
    <property type="entry name" value="DNA/RNA_pol_sf"/>
</dbReference>
<sequence length="985" mass="113592">MKIFVVLDFWREKYFKQNESGKYYMDYWNSAPGKYLKKALTAPRAGLGLDMANYTLSFAYSAIPEKQPSGAYKKIPKKESKPYTDKLLDKINECAPDLILSFGSQSLEALTGKSKVRSARGIPQKVDVKGNSYWMLALYGTDSIMVDPALEGLFKSDIQLAKQFVTQGEKAFIPKTGTYKMVTDYTEVCHIFDDIIPKYKYIAMDFESNTLVPELEGSKPIFVSLSWEERQGVAIPLDHDGFNPGWTSEQLKDIYSRIRHFVESDHIKIFHNGKYDIRLMMSCLGLTKATNIVDTLIMYYIGFNENEYASKGLKVLSYQFTDMGGYEDPLNEYKAKYLERYKDNWLKEQEEKTGKKPSLSSYVPPVNTVDGGDFNYEWIPIDIIYPYAAADTDCTLRIFNKERKVIDENPKWKHLIYDFYPKLIDALAQVEHNGLHIDMNRATELLPIYQKELDKAAEALRKIPDVKQFEEERLAKAKEREAIKAIKKANRTAEQQKKFEEYKKYTGTDKKTGLPNYYYSPSSGKVNKYILYEMLGYQLPYEKDYITDTAWKNKVPEEKLKYTDYKCDAKAALPYLIEKYDEPIAKELLNYSALDKAVSSFLEPLPKKKDSKGLIHCKFSPTGTVTGRLNSSEPNFQQLPRRIADPHSFRYKYGVKSMFKSRFKGGVMINIDYKSLEVYIVALLAYLYYPKDTSLVQALLNNVDVHKDTATKAYDISLEEVTSEQRKASKAVIFGAIYGQTEYGLYEKLRPIMPDMTLDDAKDIQKKVLDSKPGIKHYIEMIHDQVMHTHHVETIAGNYRRLDTVKSKDSKRVSRALKQSVNAIVQGSGAYCTNNALIVLVNLFRKYHLRSKVALTVHDSIVVDCAPEEIKVVTKMMHYAMEQLTIPELINIPKNDLEVPDKFSMSDTTFRFPLRGELEIGINYNDDVALDMDELPKYKSPQAYCMYKYFKVQLDELVEFKVKTEEEVKPMYDKLESKKNQFLIE</sequence>
<dbReference type="InterPro" id="IPR002298">
    <property type="entry name" value="DNA_polymerase_A"/>
</dbReference>
<keyword evidence="5" id="KW-1185">Reference proteome</keyword>
<evidence type="ECO:0000259" key="3">
    <source>
        <dbReference type="SMART" id="SM00482"/>
    </source>
</evidence>
<dbReference type="PRINTS" id="PR00868">
    <property type="entry name" value="DNAPOLI"/>
</dbReference>
<accession>A0A4Y5FGL6</accession>
<dbReference type="SUPFAM" id="SSF56672">
    <property type="entry name" value="DNA/RNA polymerases"/>
    <property type="match status" value="1"/>
</dbReference>
<dbReference type="InterPro" id="IPR002562">
    <property type="entry name" value="3'-5'_exonuclease_dom"/>
</dbReference>
<keyword evidence="1" id="KW-0235">DNA replication</keyword>
<evidence type="ECO:0000256" key="2">
    <source>
        <dbReference type="ARBA" id="ARBA00023109"/>
    </source>
</evidence>
<dbReference type="GO" id="GO:0006302">
    <property type="term" value="P:double-strand break repair"/>
    <property type="evidence" value="ECO:0007669"/>
    <property type="project" value="TreeGrafter"/>
</dbReference>
<keyword evidence="2" id="KW-1194">Viral DNA replication</keyword>
<dbReference type="PANTHER" id="PTHR10133:SF27">
    <property type="entry name" value="DNA POLYMERASE NU"/>
    <property type="match status" value="1"/>
</dbReference>
<dbReference type="Proteomes" id="UP000309991">
    <property type="component" value="Segment"/>
</dbReference>
<evidence type="ECO:0000313" key="5">
    <source>
        <dbReference type="Proteomes" id="UP000309991"/>
    </source>
</evidence>
<feature type="domain" description="DNA-directed DNA polymerase family A palm" evidence="3">
    <location>
        <begin position="655"/>
        <end position="869"/>
    </location>
</feature>
<dbReference type="Pfam" id="PF00476">
    <property type="entry name" value="DNA_pol_A"/>
    <property type="match status" value="1"/>
</dbReference>
<evidence type="ECO:0000256" key="1">
    <source>
        <dbReference type="ARBA" id="ARBA00022705"/>
    </source>
</evidence>
<dbReference type="SUPFAM" id="SSF53098">
    <property type="entry name" value="Ribonuclease H-like"/>
    <property type="match status" value="1"/>
</dbReference>
<protein>
    <submittedName>
        <fullName evidence="4">DNA polymerase II</fullName>
    </submittedName>
</protein>
<dbReference type="Gene3D" id="3.30.70.370">
    <property type="match status" value="1"/>
</dbReference>
<name>A0A4Y5FGL6_9CAUD</name>
<dbReference type="InterPro" id="IPR036895">
    <property type="entry name" value="Uracil-DNA_glycosylase-like_sf"/>
</dbReference>
<dbReference type="EMBL" id="MK504444">
    <property type="protein sequence ID" value="QBJ03637.1"/>
    <property type="molecule type" value="Genomic_DNA"/>
</dbReference>
<dbReference type="Pfam" id="PF01612">
    <property type="entry name" value="DNA_pol_A_exo1"/>
    <property type="match status" value="1"/>
</dbReference>
<proteinExistence type="predicted"/>
<reference evidence="4 5" key="1">
    <citation type="submission" date="2019-02" db="EMBL/GenBank/DDBJ databases">
        <title>Isolation of virulent Lactobacillus brevis phages.</title>
        <authorList>
            <person name="Feyereisen M."/>
            <person name="Mahony J."/>
            <person name="O'Sullivan T."/>
            <person name="van Sinderen D."/>
        </authorList>
    </citation>
    <scope>NUCLEOTIDE SEQUENCE [LARGE SCALE GENOMIC DNA]</scope>
</reference>
<dbReference type="GO" id="GO:0006261">
    <property type="term" value="P:DNA-templated DNA replication"/>
    <property type="evidence" value="ECO:0007669"/>
    <property type="project" value="InterPro"/>
</dbReference>
<dbReference type="Gene3D" id="3.40.470.10">
    <property type="entry name" value="Uracil-DNA glycosylase-like domain"/>
    <property type="match status" value="1"/>
</dbReference>
<gene>
    <name evidence="4" type="ORF">UCC3521_0099</name>
</gene>
<dbReference type="GO" id="GO:0008408">
    <property type="term" value="F:3'-5' exonuclease activity"/>
    <property type="evidence" value="ECO:0007669"/>
    <property type="project" value="InterPro"/>
</dbReference>
<evidence type="ECO:0000313" key="4">
    <source>
        <dbReference type="EMBL" id="QBJ03637.1"/>
    </source>
</evidence>
<dbReference type="PANTHER" id="PTHR10133">
    <property type="entry name" value="DNA POLYMERASE I"/>
    <property type="match status" value="1"/>
</dbReference>
<dbReference type="InterPro" id="IPR012337">
    <property type="entry name" value="RNaseH-like_sf"/>
</dbReference>
<dbReference type="GO" id="GO:0039693">
    <property type="term" value="P:viral DNA genome replication"/>
    <property type="evidence" value="ECO:0007669"/>
    <property type="project" value="UniProtKB-KW"/>
</dbReference>
<dbReference type="Gene3D" id="3.30.420.10">
    <property type="entry name" value="Ribonuclease H-like superfamily/Ribonuclease H"/>
    <property type="match status" value="1"/>
</dbReference>
<dbReference type="SMART" id="SM00482">
    <property type="entry name" value="POLAc"/>
    <property type="match status" value="1"/>
</dbReference>
<dbReference type="GO" id="GO:0003677">
    <property type="term" value="F:DNA binding"/>
    <property type="evidence" value="ECO:0007669"/>
    <property type="project" value="InterPro"/>
</dbReference>
<dbReference type="InterPro" id="IPR001098">
    <property type="entry name" value="DNA-dir_DNA_pol_A_palm_dom"/>
</dbReference>
<dbReference type="Gene3D" id="1.10.150.20">
    <property type="entry name" value="5' to 3' exonuclease, C-terminal subdomain"/>
    <property type="match status" value="1"/>
</dbReference>
<dbReference type="GO" id="GO:0003887">
    <property type="term" value="F:DNA-directed DNA polymerase activity"/>
    <property type="evidence" value="ECO:0007669"/>
    <property type="project" value="InterPro"/>
</dbReference>
<organism evidence="4 5">
    <name type="scientific">Lactobacillus phage 3-521</name>
    <dbReference type="NCBI Taxonomy" id="2510943"/>
    <lineage>
        <taxon>Viruses</taxon>
        <taxon>Duplodnaviria</taxon>
        <taxon>Heunggongvirae</taxon>
        <taxon>Uroviricota</taxon>
        <taxon>Caudoviricetes</taxon>
        <taxon>Herelleviridae</taxon>
        <taxon>Watanabevirus</taxon>
        <taxon>Watanabevirus wv3521</taxon>
    </lineage>
</organism>
<dbReference type="InterPro" id="IPR036397">
    <property type="entry name" value="RNaseH_sf"/>
</dbReference>